<accession>A0A9Q8SRV9</accession>
<sequence length="354" mass="39953">MQQHIQPTADCKKCTWAARFLALWGTETFETLNNSLLYDHDEIRYDILLSNFDQSDAKENPTIETLYSLYLVSSCWNPNSISFSSHSPIYPNLRANPKVVLPLQTGFEESANPFIHQVVQGACMENAAVSSTKGLIDISAPVTEAEPPKPSSAFRHRMLERPSARWAPQITQKLSTCPSCTLQAFSLRIRGDMDHRQTRAGIVGSRPMTGCHRTWITVVVYCNRRSACLVFFHRRRSKGGRRPMDETETSKRDQRGLSFRKRSCCNAIISHITSQLVLARFLTYCEPPQFPHSPQTKTMARTSIFRVSSALNAILLTCIILKHVALGVARSTMRNACLVVLMPFMFFHIAIIEG</sequence>
<dbReference type="RefSeq" id="XP_049143325.1">
    <property type="nucleotide sequence ID" value="XM_049286182.1"/>
</dbReference>
<name>A0A9Q8SRV9_9PEZI</name>
<organism evidence="2 3">
    <name type="scientific">Colletotrichum lupini</name>
    <dbReference type="NCBI Taxonomy" id="145971"/>
    <lineage>
        <taxon>Eukaryota</taxon>
        <taxon>Fungi</taxon>
        <taxon>Dikarya</taxon>
        <taxon>Ascomycota</taxon>
        <taxon>Pezizomycotina</taxon>
        <taxon>Sordariomycetes</taxon>
        <taxon>Hypocreomycetidae</taxon>
        <taxon>Glomerellales</taxon>
        <taxon>Glomerellaceae</taxon>
        <taxon>Colletotrichum</taxon>
        <taxon>Colletotrichum acutatum species complex</taxon>
    </lineage>
</organism>
<dbReference type="KEGG" id="clup:CLUP02_07187"/>
<reference evidence="2" key="1">
    <citation type="journal article" date="2021" name="Mol. Plant Microbe Interact.">
        <title>Complete Genome Sequence of the Plant-Pathogenic Fungus Colletotrichum lupini.</title>
        <authorList>
            <person name="Baroncelli R."/>
            <person name="Pensec F."/>
            <person name="Da Lio D."/>
            <person name="Boufleur T."/>
            <person name="Vicente I."/>
            <person name="Sarrocco S."/>
            <person name="Picot A."/>
            <person name="Baraldi E."/>
            <person name="Sukno S."/>
            <person name="Thon M."/>
            <person name="Le Floch G."/>
        </authorList>
    </citation>
    <scope>NUCLEOTIDE SEQUENCE</scope>
    <source>
        <strain evidence="2">IMI 504893</strain>
    </source>
</reference>
<evidence type="ECO:0000313" key="2">
    <source>
        <dbReference type="EMBL" id="UQC81701.1"/>
    </source>
</evidence>
<feature type="transmembrane region" description="Helical" evidence="1">
    <location>
        <begin position="303"/>
        <end position="321"/>
    </location>
</feature>
<dbReference type="GeneID" id="73341192"/>
<keyword evidence="1" id="KW-1133">Transmembrane helix</keyword>
<protein>
    <submittedName>
        <fullName evidence="2">Uncharacterized protein</fullName>
    </submittedName>
</protein>
<gene>
    <name evidence="2" type="ORF">CLUP02_07187</name>
</gene>
<feature type="transmembrane region" description="Helical" evidence="1">
    <location>
        <begin position="333"/>
        <end position="352"/>
    </location>
</feature>
<dbReference type="AlphaFoldDB" id="A0A9Q8SRV9"/>
<keyword evidence="1" id="KW-0472">Membrane</keyword>
<proteinExistence type="predicted"/>
<evidence type="ECO:0000256" key="1">
    <source>
        <dbReference type="SAM" id="Phobius"/>
    </source>
</evidence>
<keyword evidence="1" id="KW-0812">Transmembrane</keyword>
<keyword evidence="3" id="KW-1185">Reference proteome</keyword>
<dbReference type="EMBL" id="CP019476">
    <property type="protein sequence ID" value="UQC81701.1"/>
    <property type="molecule type" value="Genomic_DNA"/>
</dbReference>
<evidence type="ECO:0000313" key="3">
    <source>
        <dbReference type="Proteomes" id="UP000830671"/>
    </source>
</evidence>
<dbReference type="Proteomes" id="UP000830671">
    <property type="component" value="Chromosome 4"/>
</dbReference>